<evidence type="ECO:0000256" key="4">
    <source>
        <dbReference type="ARBA" id="ARBA00022603"/>
    </source>
</evidence>
<dbReference type="CDD" id="cd02440">
    <property type="entry name" value="AdoMet_MTases"/>
    <property type="match status" value="1"/>
</dbReference>
<comment type="subcellular location">
    <subcellularLocation>
        <location evidence="2 15">Nucleus</location>
    </subcellularLocation>
</comment>
<dbReference type="Gene3D" id="3.40.50.150">
    <property type="entry name" value="Vaccinia Virus protein VP39"/>
    <property type="match status" value="1"/>
</dbReference>
<dbReference type="Proteomes" id="UP001212997">
    <property type="component" value="Unassembled WGS sequence"/>
</dbReference>
<evidence type="ECO:0000256" key="5">
    <source>
        <dbReference type="ARBA" id="ARBA00022664"/>
    </source>
</evidence>
<feature type="compositionally biased region" description="Pro residues" evidence="18">
    <location>
        <begin position="21"/>
        <end position="37"/>
    </location>
</feature>
<evidence type="ECO:0000313" key="21">
    <source>
        <dbReference type="Proteomes" id="UP001212997"/>
    </source>
</evidence>
<dbReference type="InterPro" id="IPR029063">
    <property type="entry name" value="SAM-dependent_MTases_sf"/>
</dbReference>
<dbReference type="EMBL" id="JANAWD010000197">
    <property type="protein sequence ID" value="KAJ3484219.1"/>
    <property type="molecule type" value="Genomic_DNA"/>
</dbReference>
<evidence type="ECO:0000313" key="20">
    <source>
        <dbReference type="EMBL" id="KAJ3484219.1"/>
    </source>
</evidence>
<evidence type="ECO:0000256" key="15">
    <source>
        <dbReference type="PIRNR" id="PIRNR028762"/>
    </source>
</evidence>
<dbReference type="PIRSF" id="PIRSF028762">
    <property type="entry name" value="ABD1"/>
    <property type="match status" value="1"/>
</dbReference>
<evidence type="ECO:0000259" key="19">
    <source>
        <dbReference type="PROSITE" id="PS51562"/>
    </source>
</evidence>
<dbReference type="GO" id="GO:0004482">
    <property type="term" value="F:mRNA 5'-cap (guanine-N7-)-methyltransferase activity"/>
    <property type="evidence" value="ECO:0007669"/>
    <property type="project" value="UniProtKB-EC"/>
</dbReference>
<protein>
    <recommendedName>
        <fullName evidence="14 15">mRNA cap guanine-N(7) methyltransferase</fullName>
        <ecNumber evidence="3 15">2.1.1.56</ecNumber>
    </recommendedName>
    <alternativeName>
        <fullName evidence="11 15">mRNA (guanine-N(7))-methyltransferase</fullName>
    </alternativeName>
    <alternativeName>
        <fullName evidence="12 15">mRNA cap methyltransferase</fullName>
    </alternativeName>
</protein>
<feature type="binding site" evidence="16">
    <location>
        <position position="193"/>
    </location>
    <ligand>
        <name>S-adenosyl-L-methionine</name>
        <dbReference type="ChEBI" id="CHEBI:59789"/>
    </ligand>
</feature>
<accession>A0AAD5V2A8</accession>
<dbReference type="SUPFAM" id="SSF53335">
    <property type="entry name" value="S-adenosyl-L-methionine-dependent methyltransferases"/>
    <property type="match status" value="1"/>
</dbReference>
<feature type="site" description="mRNA cap binding" evidence="17">
    <location>
        <position position="196"/>
    </location>
</feature>
<feature type="region of interest" description="Disordered" evidence="18">
    <location>
        <begin position="1"/>
        <end position="49"/>
    </location>
</feature>
<evidence type="ECO:0000256" key="8">
    <source>
        <dbReference type="ARBA" id="ARBA00022884"/>
    </source>
</evidence>
<keyword evidence="6 15" id="KW-0808">Transferase</keyword>
<dbReference type="GO" id="GO:0005634">
    <property type="term" value="C:nucleus"/>
    <property type="evidence" value="ECO:0007669"/>
    <property type="project" value="UniProtKB-SubCell"/>
</dbReference>
<feature type="site" description="mRNA cap binding" evidence="17">
    <location>
        <position position="367"/>
    </location>
</feature>
<dbReference type="InterPro" id="IPR004971">
    <property type="entry name" value="mRNA_G-N7_MeTrfase_dom"/>
</dbReference>
<feature type="site" description="mRNA cap binding" evidence="17">
    <location>
        <position position="202"/>
    </location>
</feature>
<organism evidence="20 21">
    <name type="scientific">Meripilus lineatus</name>
    <dbReference type="NCBI Taxonomy" id="2056292"/>
    <lineage>
        <taxon>Eukaryota</taxon>
        <taxon>Fungi</taxon>
        <taxon>Dikarya</taxon>
        <taxon>Basidiomycota</taxon>
        <taxon>Agaricomycotina</taxon>
        <taxon>Agaricomycetes</taxon>
        <taxon>Polyporales</taxon>
        <taxon>Meripilaceae</taxon>
        <taxon>Meripilus</taxon>
    </lineage>
</organism>
<feature type="binding site" evidence="17">
    <location>
        <begin position="139"/>
        <end position="140"/>
    </location>
    <ligand>
        <name>mRNA</name>
        <dbReference type="ChEBI" id="CHEBI:33699"/>
    </ligand>
</feature>
<gene>
    <name evidence="20" type="ORF">NLI96_g5781</name>
</gene>
<evidence type="ECO:0000256" key="12">
    <source>
        <dbReference type="ARBA" id="ARBA00033387"/>
    </source>
</evidence>
<dbReference type="Pfam" id="PF03291">
    <property type="entry name" value="mRNA_G-N7_MeTrfase"/>
    <property type="match status" value="2"/>
</dbReference>
<keyword evidence="7 15" id="KW-0949">S-adenosyl-L-methionine</keyword>
<comment type="caution">
    <text evidence="20">The sequence shown here is derived from an EMBL/GenBank/DDBJ whole genome shotgun (WGS) entry which is preliminary data.</text>
</comment>
<feature type="binding site" evidence="16">
    <location>
        <position position="276"/>
    </location>
    <ligand>
        <name>S-adenosyl-L-methionine</name>
        <dbReference type="ChEBI" id="CHEBI:59789"/>
    </ligand>
</feature>
<proteinExistence type="inferred from homology"/>
<keyword evidence="10 15" id="KW-0539">Nucleus</keyword>
<keyword evidence="21" id="KW-1185">Reference proteome</keyword>
<evidence type="ECO:0000256" key="11">
    <source>
        <dbReference type="ARBA" id="ARBA00032772"/>
    </source>
</evidence>
<feature type="binding site" evidence="16">
    <location>
        <position position="143"/>
    </location>
    <ligand>
        <name>S-adenosyl-L-methionine</name>
        <dbReference type="ChEBI" id="CHEBI:59789"/>
    </ligand>
</feature>
<name>A0AAD5V2A8_9APHY</name>
<evidence type="ECO:0000256" key="16">
    <source>
        <dbReference type="PIRSR" id="PIRSR028762-1"/>
    </source>
</evidence>
<evidence type="ECO:0000256" key="18">
    <source>
        <dbReference type="SAM" id="MobiDB-lite"/>
    </source>
</evidence>
<sequence>MPPPPPPRPSSRTHSITPSANLPPKPVQPLPPAPPPYARSSIPYAPRNRRTPAASVLVPLSSAEWERYQNYPGGIGSQILKSHNRKRKFRERDDPEDDDRPPFKRAGDVGLVVDHYNARPEVGVVQRNESPIIGLKSFNNWVKSVLITQFAHPILSASLNHAYLQTPNQRGRGERMAGMGGGTRVSGKVLDMGCGKGGDLTKWAKARIKEYIGVDIAAVSIEQARDRYNTLRPPKFKAHFYATDCYSLPLSSSLPQHLVQEVFPPHGPEFDVVSMQFCMHYAFESEEKARTMLNNVSRWLKKGGQFVGTIPNAGQLLDKLDKLPPNSRDLSFGNAVYKIRFEERHHRPIFGHRYWFYLKDAVDDVPEYIVHWDHFVKLAAEYSLHPVYMKEFHEVFEDNQEHKEFGPLLEKMKVVDSNGESQMDEDQWEAANIYIAFAMEKL</sequence>
<dbReference type="InterPro" id="IPR016899">
    <property type="entry name" value="mRNA_G-N7_MeTrfase_euk"/>
</dbReference>
<comment type="similarity">
    <text evidence="15">Belongs to the class I-like SAM-binding methyltransferase superfamily. mRNA cap 0 methyltransferase family.</text>
</comment>
<keyword evidence="5 15" id="KW-0507">mRNA processing</keyword>
<feature type="domain" description="MRNA cap 0 methyltransferase" evidence="19">
    <location>
        <begin position="130"/>
        <end position="442"/>
    </location>
</feature>
<keyword evidence="8 15" id="KW-0694">RNA-binding</keyword>
<evidence type="ECO:0000256" key="9">
    <source>
        <dbReference type="ARBA" id="ARBA00023042"/>
    </source>
</evidence>
<evidence type="ECO:0000256" key="17">
    <source>
        <dbReference type="PIRSR" id="PIRSR028762-2"/>
    </source>
</evidence>
<evidence type="ECO:0000256" key="3">
    <source>
        <dbReference type="ARBA" id="ARBA00011926"/>
    </source>
</evidence>
<evidence type="ECO:0000256" key="13">
    <source>
        <dbReference type="ARBA" id="ARBA00044712"/>
    </source>
</evidence>
<keyword evidence="4 15" id="KW-0489">Methyltransferase</keyword>
<comment type="function">
    <text evidence="1">Responsible for methylating the 5'-cap structure of mRNAs.</text>
</comment>
<reference evidence="20" key="1">
    <citation type="submission" date="2022-07" db="EMBL/GenBank/DDBJ databases">
        <title>Genome Sequence of Physisporinus lineatus.</title>
        <authorList>
            <person name="Buettner E."/>
        </authorList>
    </citation>
    <scope>NUCLEOTIDE SEQUENCE</scope>
    <source>
        <strain evidence="20">VT162</strain>
    </source>
</reference>
<evidence type="ECO:0000256" key="10">
    <source>
        <dbReference type="ARBA" id="ARBA00023242"/>
    </source>
</evidence>
<evidence type="ECO:0000256" key="1">
    <source>
        <dbReference type="ARBA" id="ARBA00003378"/>
    </source>
</evidence>
<feature type="site" description="mRNA cap binding" evidence="17">
    <location>
        <position position="280"/>
    </location>
</feature>
<dbReference type="PROSITE" id="PS51562">
    <property type="entry name" value="RNA_CAP0_MT"/>
    <property type="match status" value="1"/>
</dbReference>
<evidence type="ECO:0000256" key="6">
    <source>
        <dbReference type="ARBA" id="ARBA00022679"/>
    </source>
</evidence>
<dbReference type="GO" id="GO:0003723">
    <property type="term" value="F:RNA binding"/>
    <property type="evidence" value="ECO:0007669"/>
    <property type="project" value="UniProtKB-KW"/>
</dbReference>
<feature type="binding site" evidence="16">
    <location>
        <position position="281"/>
    </location>
    <ligand>
        <name>S-adenosyl-L-methionine</name>
        <dbReference type="ChEBI" id="CHEBI:59789"/>
    </ligand>
</feature>
<dbReference type="PANTHER" id="PTHR12189">
    <property type="entry name" value="MRNA GUANINE-7- METHYLTRANSFERASE"/>
    <property type="match status" value="1"/>
</dbReference>
<evidence type="ECO:0000256" key="14">
    <source>
        <dbReference type="ARBA" id="ARBA00049739"/>
    </source>
</evidence>
<dbReference type="AlphaFoldDB" id="A0AAD5V2A8"/>
<keyword evidence="9 15" id="KW-0506">mRNA capping</keyword>
<dbReference type="EC" id="2.1.1.56" evidence="3 15"/>
<dbReference type="PANTHER" id="PTHR12189:SF2">
    <property type="entry name" value="MRNA CAP GUANINE-N7 METHYLTRANSFERASE"/>
    <property type="match status" value="1"/>
</dbReference>
<feature type="site" description="mRNA cap binding" evidence="17">
    <location>
        <position position="434"/>
    </location>
</feature>
<feature type="binding site" evidence="16">
    <location>
        <position position="244"/>
    </location>
    <ligand>
        <name>S-adenosyl-L-methionine</name>
        <dbReference type="ChEBI" id="CHEBI:59789"/>
    </ligand>
</feature>
<evidence type="ECO:0000256" key="7">
    <source>
        <dbReference type="ARBA" id="ARBA00022691"/>
    </source>
</evidence>
<feature type="binding site" evidence="16">
    <location>
        <position position="215"/>
    </location>
    <ligand>
        <name>S-adenosyl-L-methionine</name>
        <dbReference type="ChEBI" id="CHEBI:59789"/>
    </ligand>
</feature>
<evidence type="ECO:0000256" key="2">
    <source>
        <dbReference type="ARBA" id="ARBA00004123"/>
    </source>
</evidence>
<comment type="catalytic activity">
    <reaction evidence="13">
        <text>a 5'-end (5'-triphosphoguanosine)-ribonucleoside in mRNA + S-adenosyl-L-methionine = a 5'-end (N(7)-methyl 5'-triphosphoguanosine)-ribonucleoside in mRNA + S-adenosyl-L-homocysteine</text>
        <dbReference type="Rhea" id="RHEA:67008"/>
        <dbReference type="Rhea" id="RHEA-COMP:17166"/>
        <dbReference type="Rhea" id="RHEA-COMP:17167"/>
        <dbReference type="ChEBI" id="CHEBI:57856"/>
        <dbReference type="ChEBI" id="CHEBI:59789"/>
        <dbReference type="ChEBI" id="CHEBI:156461"/>
        <dbReference type="ChEBI" id="CHEBI:167617"/>
        <dbReference type="EC" id="2.1.1.56"/>
    </reaction>
</comment>
<dbReference type="InterPro" id="IPR039753">
    <property type="entry name" value="RG7MT1"/>
</dbReference>
<feature type="site" description="mRNA cap binding" evidence="17">
    <location>
        <position position="227"/>
    </location>
</feature>
<feature type="region of interest" description="Disordered" evidence="18">
    <location>
        <begin position="73"/>
        <end position="106"/>
    </location>
</feature>